<dbReference type="Gene3D" id="1.10.10.60">
    <property type="entry name" value="Homeodomain-like"/>
    <property type="match status" value="2"/>
</dbReference>
<dbReference type="InterPro" id="IPR037923">
    <property type="entry name" value="HTH-like"/>
</dbReference>
<dbReference type="EMBL" id="LCZJ02000012">
    <property type="protein sequence ID" value="KTD88469.1"/>
    <property type="molecule type" value="Genomic_DNA"/>
</dbReference>
<dbReference type="RefSeq" id="WP_060621549.1">
    <property type="nucleotide sequence ID" value="NZ_LCZJ02000012.1"/>
</dbReference>
<dbReference type="GO" id="GO:0003700">
    <property type="term" value="F:DNA-binding transcription factor activity"/>
    <property type="evidence" value="ECO:0007669"/>
    <property type="project" value="InterPro"/>
</dbReference>
<dbReference type="PANTHER" id="PTHR43280">
    <property type="entry name" value="ARAC-FAMILY TRANSCRIPTIONAL REGULATOR"/>
    <property type="match status" value="1"/>
</dbReference>
<dbReference type="SUPFAM" id="SSF51215">
    <property type="entry name" value="Regulatory protein AraC"/>
    <property type="match status" value="1"/>
</dbReference>
<dbReference type="GO" id="GO:0043565">
    <property type="term" value="F:sequence-specific DNA binding"/>
    <property type="evidence" value="ECO:0007669"/>
    <property type="project" value="InterPro"/>
</dbReference>
<dbReference type="PROSITE" id="PS01124">
    <property type="entry name" value="HTH_ARAC_FAMILY_2"/>
    <property type="match status" value="1"/>
</dbReference>
<sequence length="297" mass="34461">MTDISLKPDGFDEQKLFVLPDFMMNELQENPLTNSFYVSDIGCFPSAKFHYRERPQGCDSHILMYCVQGEGWMERHHNKLIQIKSRQLAVIPAGTPHRYGALDEDPWTIYWMHLKGTHAAALIQTYAMDVEPLTFTLNLHTQWIEDFEQCYALLSDKPYAMSNHIYVSQCIRHLISHVGLSNMNAEQDKKNERYLEQAIRYMTDRINSSISLPDLAKHMGLSKQHLIYLFNQETGVPPIEFYLRLKMQRASQLLALTDLHIKEIASAIGMQDPYYFSRLFKKIMGCSPTQYRSTPKG</sequence>
<dbReference type="InterPro" id="IPR009057">
    <property type="entry name" value="Homeodomain-like_sf"/>
</dbReference>
<feature type="domain" description="HTH araC/xylS-type" evidence="4">
    <location>
        <begin position="196"/>
        <end position="294"/>
    </location>
</feature>
<organism evidence="5 6">
    <name type="scientific">Paenibacillus etheri</name>
    <dbReference type="NCBI Taxonomy" id="1306852"/>
    <lineage>
        <taxon>Bacteria</taxon>
        <taxon>Bacillati</taxon>
        <taxon>Bacillota</taxon>
        <taxon>Bacilli</taxon>
        <taxon>Bacillales</taxon>
        <taxon>Paenibacillaceae</taxon>
        <taxon>Paenibacillus</taxon>
    </lineage>
</organism>
<keyword evidence="6" id="KW-1185">Reference proteome</keyword>
<name>A0A0W1B4I8_9BACL</name>
<dbReference type="CDD" id="cd06986">
    <property type="entry name" value="cupin_MmsR-like_N"/>
    <property type="match status" value="1"/>
</dbReference>
<gene>
    <name evidence="5" type="ORF">UQ64_03870</name>
</gene>
<proteinExistence type="predicted"/>
<dbReference type="OrthoDB" id="9807321at2"/>
<keyword evidence="2" id="KW-0238">DNA-binding</keyword>
<evidence type="ECO:0000256" key="3">
    <source>
        <dbReference type="ARBA" id="ARBA00023163"/>
    </source>
</evidence>
<evidence type="ECO:0000256" key="1">
    <source>
        <dbReference type="ARBA" id="ARBA00023015"/>
    </source>
</evidence>
<dbReference type="AlphaFoldDB" id="A0A0W1B4I8"/>
<evidence type="ECO:0000256" key="2">
    <source>
        <dbReference type="ARBA" id="ARBA00023125"/>
    </source>
</evidence>
<dbReference type="Pfam" id="PF02311">
    <property type="entry name" value="AraC_binding"/>
    <property type="match status" value="1"/>
</dbReference>
<dbReference type="Proteomes" id="UP000054709">
    <property type="component" value="Unassembled WGS sequence"/>
</dbReference>
<dbReference type="PANTHER" id="PTHR43280:SF30">
    <property type="entry name" value="MMSAB OPERON REGULATORY PROTEIN"/>
    <property type="match status" value="1"/>
</dbReference>
<dbReference type="InterPro" id="IPR018062">
    <property type="entry name" value="HTH_AraC-typ_CS"/>
</dbReference>
<dbReference type="Pfam" id="PF12833">
    <property type="entry name" value="HTH_18"/>
    <property type="match status" value="1"/>
</dbReference>
<keyword evidence="3" id="KW-0804">Transcription</keyword>
<comment type="caution">
    <text evidence="5">The sequence shown here is derived from an EMBL/GenBank/DDBJ whole genome shotgun (WGS) entry which is preliminary data.</text>
</comment>
<accession>A0A0W1B4I8</accession>
<dbReference type="InterPro" id="IPR020449">
    <property type="entry name" value="Tscrpt_reg_AraC-type_HTH"/>
</dbReference>
<dbReference type="InterPro" id="IPR018060">
    <property type="entry name" value="HTH_AraC"/>
</dbReference>
<dbReference type="SUPFAM" id="SSF46689">
    <property type="entry name" value="Homeodomain-like"/>
    <property type="match status" value="2"/>
</dbReference>
<reference evidence="5 6" key="1">
    <citation type="journal article" date="2015" name="Int. Biodeterior. Biodegradation">
        <title>Physiological and genetic screening methods for the isolation of methyl tert-butyl ether-degrading bacteria for bioremediation purposes.</title>
        <authorList>
            <person name="Guisado I.M."/>
            <person name="Purswani J."/>
            <person name="Gonzalez Lopez J."/>
            <person name="Pozo C."/>
        </authorList>
    </citation>
    <scope>NUCLEOTIDE SEQUENCE [LARGE SCALE GENOMIC DNA]</scope>
    <source>
        <strain evidence="5 6">SH7</strain>
    </source>
</reference>
<evidence type="ECO:0000313" key="5">
    <source>
        <dbReference type="EMBL" id="KTD88469.1"/>
    </source>
</evidence>
<dbReference type="Gene3D" id="2.60.120.280">
    <property type="entry name" value="Regulatory protein AraC"/>
    <property type="match status" value="1"/>
</dbReference>
<dbReference type="PRINTS" id="PR00032">
    <property type="entry name" value="HTHARAC"/>
</dbReference>
<dbReference type="SMART" id="SM00342">
    <property type="entry name" value="HTH_ARAC"/>
    <property type="match status" value="1"/>
</dbReference>
<evidence type="ECO:0000259" key="4">
    <source>
        <dbReference type="PROSITE" id="PS01124"/>
    </source>
</evidence>
<evidence type="ECO:0000313" key="6">
    <source>
        <dbReference type="Proteomes" id="UP000054709"/>
    </source>
</evidence>
<protein>
    <submittedName>
        <fullName evidence="5">AraC family transcriptional regulator</fullName>
    </submittedName>
</protein>
<keyword evidence="1" id="KW-0805">Transcription regulation</keyword>
<dbReference type="PROSITE" id="PS00041">
    <property type="entry name" value="HTH_ARAC_FAMILY_1"/>
    <property type="match status" value="1"/>
</dbReference>
<dbReference type="InterPro" id="IPR003313">
    <property type="entry name" value="AraC-bd"/>
</dbReference>